<dbReference type="InterPro" id="IPR029062">
    <property type="entry name" value="Class_I_gatase-like"/>
</dbReference>
<keyword evidence="1" id="KW-0472">Membrane</keyword>
<evidence type="ECO:0000313" key="4">
    <source>
        <dbReference type="Proteomes" id="UP001208689"/>
    </source>
</evidence>
<dbReference type="Gene3D" id="3.40.50.880">
    <property type="match status" value="1"/>
</dbReference>
<evidence type="ECO:0000256" key="1">
    <source>
        <dbReference type="SAM" id="Phobius"/>
    </source>
</evidence>
<dbReference type="EMBL" id="CP104013">
    <property type="protein sequence ID" value="UYP48821.1"/>
    <property type="molecule type" value="Genomic_DNA"/>
</dbReference>
<sequence length="371" mass="40874">MIGFKLKTMMVVILTVQFLPYSGIHPQFVLGESAKLDQDLEDQLGDVNILMLVHNSVGRNALDVKKVLESWNCTVTTVGVLLTNKKVCDNRGETVYIDTDLKIAEVNSMILATYDCLFVPSGAYWNEVSQTEEITSFIEKAYNEGLIISSMCVGTGILGKAGDIVSGSKFICHPNSGQLLLDSGGIIEKADVLRDGQFLTGGTGGGWRQGGNVKAPYYEFSAALVQEILGYSYCEKMELESTNNASLKTEYSLSISTANLSSPINSLPGVKKHYIARINLLVSDPKDPTVEIRVPLEKSSTTTFNLTFDLNEYRKMDLMVEIITNNSEVEVFRNLENPIQASIPGGTPIRVIFISFVSFIILFSRHRKKIA</sequence>
<reference evidence="3" key="1">
    <citation type="submission" date="2022-09" db="EMBL/GenBank/DDBJ databases">
        <title>Actin cytoskeleton and complex cell architecture in an #Asgard archaeon.</title>
        <authorList>
            <person name="Ponce Toledo R.I."/>
            <person name="Schleper C."/>
            <person name="Rodrigues Oliveira T."/>
            <person name="Wollweber F."/>
            <person name="Xu J."/>
            <person name="Rittmann S."/>
            <person name="Klingl A."/>
            <person name="Pilhofer M."/>
        </authorList>
    </citation>
    <scope>NUCLEOTIDE SEQUENCE</scope>
    <source>
        <strain evidence="3">B-35</strain>
    </source>
</reference>
<gene>
    <name evidence="3" type="ORF">NEF87_005106</name>
</gene>
<feature type="transmembrane region" description="Helical" evidence="1">
    <location>
        <begin position="347"/>
        <end position="364"/>
    </location>
</feature>
<dbReference type="InterPro" id="IPR002818">
    <property type="entry name" value="DJ-1/PfpI"/>
</dbReference>
<organism evidence="3 4">
    <name type="scientific">Candidatus Lokiarchaeum ossiferum</name>
    <dbReference type="NCBI Taxonomy" id="2951803"/>
    <lineage>
        <taxon>Archaea</taxon>
        <taxon>Promethearchaeati</taxon>
        <taxon>Promethearchaeota</taxon>
        <taxon>Promethearchaeia</taxon>
        <taxon>Promethearchaeales</taxon>
        <taxon>Promethearchaeaceae</taxon>
        <taxon>Candidatus Lokiarchaeum</taxon>
    </lineage>
</organism>
<accession>A0ABY6HZ71</accession>
<proteinExistence type="predicted"/>
<keyword evidence="4" id="KW-1185">Reference proteome</keyword>
<evidence type="ECO:0000259" key="2">
    <source>
        <dbReference type="Pfam" id="PF01965"/>
    </source>
</evidence>
<dbReference type="Proteomes" id="UP001208689">
    <property type="component" value="Chromosome"/>
</dbReference>
<name>A0ABY6HZ71_9ARCH</name>
<dbReference type="Pfam" id="PF01965">
    <property type="entry name" value="DJ-1_PfpI"/>
    <property type="match status" value="1"/>
</dbReference>
<protein>
    <recommendedName>
        <fullName evidence="2">DJ-1/PfpI domain-containing protein</fullName>
    </recommendedName>
</protein>
<evidence type="ECO:0000313" key="3">
    <source>
        <dbReference type="EMBL" id="UYP48821.1"/>
    </source>
</evidence>
<keyword evidence="1" id="KW-1133">Transmembrane helix</keyword>
<keyword evidence="1" id="KW-0812">Transmembrane</keyword>
<dbReference type="SUPFAM" id="SSF52317">
    <property type="entry name" value="Class I glutamine amidotransferase-like"/>
    <property type="match status" value="1"/>
</dbReference>
<feature type="domain" description="DJ-1/PfpI" evidence="2">
    <location>
        <begin position="66"/>
        <end position="201"/>
    </location>
</feature>